<evidence type="ECO:0000313" key="3">
    <source>
        <dbReference type="Proteomes" id="UP001551329"/>
    </source>
</evidence>
<protein>
    <submittedName>
        <fullName evidence="2">Uncharacterized protein</fullName>
    </submittedName>
</protein>
<organism evidence="2 3">
    <name type="scientific">Streptomyces narbonensis</name>
    <dbReference type="NCBI Taxonomy" id="67333"/>
    <lineage>
        <taxon>Bacteria</taxon>
        <taxon>Bacillati</taxon>
        <taxon>Actinomycetota</taxon>
        <taxon>Actinomycetes</taxon>
        <taxon>Kitasatosporales</taxon>
        <taxon>Streptomycetaceae</taxon>
        <taxon>Streptomyces</taxon>
    </lineage>
</organism>
<dbReference type="Proteomes" id="UP001551329">
    <property type="component" value="Unassembled WGS sequence"/>
</dbReference>
<keyword evidence="1" id="KW-0472">Membrane</keyword>
<evidence type="ECO:0000256" key="1">
    <source>
        <dbReference type="SAM" id="Phobius"/>
    </source>
</evidence>
<comment type="caution">
    <text evidence="2">The sequence shown here is derived from an EMBL/GenBank/DDBJ whole genome shotgun (WGS) entry which is preliminary data.</text>
</comment>
<accession>A0ABV3CKP3</accession>
<name>A0ABV3CKP3_9ACTN</name>
<gene>
    <name evidence="2" type="ORF">AB0A88_31810</name>
</gene>
<proteinExistence type="predicted"/>
<evidence type="ECO:0000313" key="2">
    <source>
        <dbReference type="EMBL" id="MEU7074688.1"/>
    </source>
</evidence>
<keyword evidence="1" id="KW-0812">Transmembrane</keyword>
<dbReference type="RefSeq" id="WP_358477278.1">
    <property type="nucleotide sequence ID" value="NZ_JBEZAE010000029.1"/>
</dbReference>
<reference evidence="2 3" key="1">
    <citation type="submission" date="2024-06" db="EMBL/GenBank/DDBJ databases">
        <title>The Natural Products Discovery Center: Release of the First 8490 Sequenced Strains for Exploring Actinobacteria Biosynthetic Diversity.</title>
        <authorList>
            <person name="Kalkreuter E."/>
            <person name="Kautsar S.A."/>
            <person name="Yang D."/>
            <person name="Bader C.D."/>
            <person name="Teijaro C.N."/>
            <person name="Fluegel L."/>
            <person name="Davis C.M."/>
            <person name="Simpson J.R."/>
            <person name="Lauterbach L."/>
            <person name="Steele A.D."/>
            <person name="Gui C."/>
            <person name="Meng S."/>
            <person name="Li G."/>
            <person name="Viehrig K."/>
            <person name="Ye F."/>
            <person name="Su P."/>
            <person name="Kiefer A.F."/>
            <person name="Nichols A."/>
            <person name="Cepeda A.J."/>
            <person name="Yan W."/>
            <person name="Fan B."/>
            <person name="Jiang Y."/>
            <person name="Adhikari A."/>
            <person name="Zheng C.-J."/>
            <person name="Schuster L."/>
            <person name="Cowan T.M."/>
            <person name="Smanski M.J."/>
            <person name="Chevrette M.G."/>
            <person name="De Carvalho L.P.S."/>
            <person name="Shen B."/>
        </authorList>
    </citation>
    <scope>NUCLEOTIDE SEQUENCE [LARGE SCALE GENOMIC DNA]</scope>
    <source>
        <strain evidence="2 3">NPDC045974</strain>
    </source>
</reference>
<keyword evidence="3" id="KW-1185">Reference proteome</keyword>
<sequence length="68" mass="6859">MPGSSQVITANLGAKVAAFTCNINGRPVAVINTEAAHHPELRTQAAFALAGAGLDAGLILGALHGVRR</sequence>
<keyword evidence="1" id="KW-1133">Transmembrane helix</keyword>
<dbReference type="EMBL" id="JBEZAE010000029">
    <property type="protein sequence ID" value="MEU7074688.1"/>
    <property type="molecule type" value="Genomic_DNA"/>
</dbReference>
<feature type="transmembrane region" description="Helical" evidence="1">
    <location>
        <begin position="45"/>
        <end position="66"/>
    </location>
</feature>